<feature type="transmembrane region" description="Helical" evidence="1">
    <location>
        <begin position="53"/>
        <end position="72"/>
    </location>
</feature>
<feature type="domain" description="Endonuclease/exonuclease/phosphatase" evidence="2">
    <location>
        <begin position="115"/>
        <end position="310"/>
    </location>
</feature>
<keyword evidence="1" id="KW-0472">Membrane</keyword>
<feature type="transmembrane region" description="Helical" evidence="1">
    <location>
        <begin position="79"/>
        <end position="97"/>
    </location>
</feature>
<dbReference type="InterPro" id="IPR036691">
    <property type="entry name" value="Endo/exonu/phosph_ase_sf"/>
</dbReference>
<dbReference type="OrthoDB" id="3808618at2"/>
<dbReference type="RefSeq" id="WP_138574526.1">
    <property type="nucleotide sequence ID" value="NZ_CP040818.1"/>
</dbReference>
<dbReference type="Gene3D" id="3.60.10.10">
    <property type="entry name" value="Endonuclease/exonuclease/phosphatase"/>
    <property type="match status" value="1"/>
</dbReference>
<evidence type="ECO:0000259" key="2">
    <source>
        <dbReference type="Pfam" id="PF03372"/>
    </source>
</evidence>
<protein>
    <recommendedName>
        <fullName evidence="2">Endonuclease/exonuclease/phosphatase domain-containing protein</fullName>
    </recommendedName>
</protein>
<dbReference type="GO" id="GO:0003824">
    <property type="term" value="F:catalytic activity"/>
    <property type="evidence" value="ECO:0007669"/>
    <property type="project" value="InterPro"/>
</dbReference>
<name>A0A5B8FHZ4_9RHOB</name>
<evidence type="ECO:0000256" key="1">
    <source>
        <dbReference type="SAM" id="Phobius"/>
    </source>
</evidence>
<gene>
    <name evidence="3" type="ORF">FDP22_13805</name>
</gene>
<evidence type="ECO:0000313" key="3">
    <source>
        <dbReference type="EMBL" id="QDL92767.1"/>
    </source>
</evidence>
<keyword evidence="4" id="KW-1185">Reference proteome</keyword>
<dbReference type="KEGG" id="ppru:FDP22_13805"/>
<keyword evidence="1" id="KW-1133">Transmembrane helix</keyword>
<evidence type="ECO:0000313" key="4">
    <source>
        <dbReference type="Proteomes" id="UP000305888"/>
    </source>
</evidence>
<reference evidence="3 4" key="1">
    <citation type="submission" date="2019-06" db="EMBL/GenBank/DDBJ databases">
        <title>Genome sequence of Rhodobacteraceae bacterium D4M1.</title>
        <authorList>
            <person name="Cao J."/>
        </authorList>
    </citation>
    <scope>NUCLEOTIDE SEQUENCE [LARGE SCALE GENOMIC DNA]</scope>
    <source>
        <strain evidence="3 4">D4M1</strain>
    </source>
</reference>
<proteinExistence type="predicted"/>
<dbReference type="SUPFAM" id="SSF56219">
    <property type="entry name" value="DNase I-like"/>
    <property type="match status" value="1"/>
</dbReference>
<dbReference type="AlphaFoldDB" id="A0A5B8FHZ4"/>
<dbReference type="Proteomes" id="UP000305888">
    <property type="component" value="Chromosome"/>
</dbReference>
<accession>A0A5B8FHZ4</accession>
<dbReference type="Pfam" id="PF03372">
    <property type="entry name" value="Exo_endo_phos"/>
    <property type="match status" value="1"/>
</dbReference>
<dbReference type="InterPro" id="IPR005135">
    <property type="entry name" value="Endo/exonuclease/phosphatase"/>
</dbReference>
<organism evidence="3 4">
    <name type="scientific">Paroceanicella profunda</name>
    <dbReference type="NCBI Taxonomy" id="2579971"/>
    <lineage>
        <taxon>Bacteria</taxon>
        <taxon>Pseudomonadati</taxon>
        <taxon>Pseudomonadota</taxon>
        <taxon>Alphaproteobacteria</taxon>
        <taxon>Rhodobacterales</taxon>
        <taxon>Paracoccaceae</taxon>
        <taxon>Paroceanicella</taxon>
    </lineage>
</organism>
<dbReference type="EMBL" id="CP040818">
    <property type="protein sequence ID" value="QDL92767.1"/>
    <property type="molecule type" value="Genomic_DNA"/>
</dbReference>
<feature type="transmembrane region" description="Helical" evidence="1">
    <location>
        <begin position="21"/>
        <end position="41"/>
    </location>
</feature>
<sequence length="318" mass="33405">MSGEPGHGAARGGARRGRGGAAWLLGALALGDLGALGLGFLGAYHPAFDSLSVFRMQGGVAGLLLLAGAMMLRARWPGILGALAFLVSLAGVLPYALNDAGADAGASGSGRLKLLSFNLNLANRDPAAVERWIAAESPDVIALQEVSSENDRVLANLRGRYPTQMVCRFTGYISTAVLTRLPMQEGSLGCAEQEGLAWARVEGPDGPVTIASLHLRWPWPYTQSAQLDALEPLLEGLQRPVLISGDFNALPWSEAVARVARASGTRRVGGLGFTLFKPKFLLPLPIDHVLAHPDLAVGGVSVGPDLGSDHRPVRALFR</sequence>
<keyword evidence="1" id="KW-0812">Transmembrane</keyword>